<feature type="transmembrane region" description="Helical" evidence="1">
    <location>
        <begin position="430"/>
        <end position="450"/>
    </location>
</feature>
<protein>
    <submittedName>
        <fullName evidence="2">Putative iron-regulated membrane protein</fullName>
    </submittedName>
</protein>
<evidence type="ECO:0000313" key="3">
    <source>
        <dbReference type="Proteomes" id="UP000295129"/>
    </source>
</evidence>
<dbReference type="EMBL" id="SNVV01000013">
    <property type="protein sequence ID" value="TDN48981.1"/>
    <property type="molecule type" value="Genomic_DNA"/>
</dbReference>
<feature type="transmembrane region" description="Helical" evidence="1">
    <location>
        <begin position="457"/>
        <end position="474"/>
    </location>
</feature>
<evidence type="ECO:0000256" key="1">
    <source>
        <dbReference type="SAM" id="Phobius"/>
    </source>
</evidence>
<feature type="transmembrane region" description="Helical" evidence="1">
    <location>
        <begin position="146"/>
        <end position="173"/>
    </location>
</feature>
<dbReference type="PANTHER" id="PTHR34219:SF4">
    <property type="entry name" value="PEPSY DOMAIN-CONTAINING PROTEIN"/>
    <property type="match status" value="1"/>
</dbReference>
<feature type="transmembrane region" description="Helical" evidence="1">
    <location>
        <begin position="194"/>
        <end position="219"/>
    </location>
</feature>
<feature type="transmembrane region" description="Helical" evidence="1">
    <location>
        <begin position="12"/>
        <end position="36"/>
    </location>
</feature>
<dbReference type="RefSeq" id="WP_133593116.1">
    <property type="nucleotide sequence ID" value="NZ_SNVV01000013.1"/>
</dbReference>
<dbReference type="AlphaFoldDB" id="A0A4R6DUW7"/>
<gene>
    <name evidence="2" type="ORF">C7389_113104</name>
</gene>
<comment type="caution">
    <text evidence="2">The sequence shown here is derived from an EMBL/GenBank/DDBJ whole genome shotgun (WGS) entry which is preliminary data.</text>
</comment>
<reference evidence="2 3" key="1">
    <citation type="submission" date="2019-03" db="EMBL/GenBank/DDBJ databases">
        <title>Genomic Encyclopedia of Type Strains, Phase IV (KMG-IV): sequencing the most valuable type-strain genomes for metagenomic binning, comparative biology and taxonomic classification.</title>
        <authorList>
            <person name="Goeker M."/>
        </authorList>
    </citation>
    <scope>NUCLEOTIDE SEQUENCE [LARGE SCALE GENOMIC DNA]</scope>
    <source>
        <strain evidence="2 3">DSM 12121</strain>
    </source>
</reference>
<dbReference type="Proteomes" id="UP000295129">
    <property type="component" value="Unassembled WGS sequence"/>
</dbReference>
<keyword evidence="1" id="KW-1133">Transmembrane helix</keyword>
<feature type="transmembrane region" description="Helical" evidence="1">
    <location>
        <begin position="396"/>
        <end position="418"/>
    </location>
</feature>
<keyword evidence="1" id="KW-0812">Transmembrane</keyword>
<name>A0A4R6DUW7_9RHOO</name>
<dbReference type="OrthoDB" id="9776609at2"/>
<feature type="transmembrane region" description="Helical" evidence="1">
    <location>
        <begin position="354"/>
        <end position="376"/>
    </location>
</feature>
<keyword evidence="3" id="KW-1185">Reference proteome</keyword>
<dbReference type="Pfam" id="PF03929">
    <property type="entry name" value="PepSY_TM"/>
    <property type="match status" value="1"/>
</dbReference>
<feature type="transmembrane region" description="Helical" evidence="1">
    <location>
        <begin position="494"/>
        <end position="515"/>
    </location>
</feature>
<dbReference type="InterPro" id="IPR005625">
    <property type="entry name" value="PepSY-ass_TM"/>
</dbReference>
<keyword evidence="1" id="KW-0472">Membrane</keyword>
<dbReference type="PANTHER" id="PTHR34219">
    <property type="entry name" value="IRON-REGULATED INNER MEMBRANE PROTEIN-RELATED"/>
    <property type="match status" value="1"/>
</dbReference>
<organism evidence="2 3">
    <name type="scientific">Azoarcus indigens</name>
    <dbReference type="NCBI Taxonomy" id="29545"/>
    <lineage>
        <taxon>Bacteria</taxon>
        <taxon>Pseudomonadati</taxon>
        <taxon>Pseudomonadota</taxon>
        <taxon>Betaproteobacteria</taxon>
        <taxon>Rhodocyclales</taxon>
        <taxon>Zoogloeaceae</taxon>
        <taxon>Azoarcus</taxon>
    </lineage>
</organism>
<evidence type="ECO:0000313" key="2">
    <source>
        <dbReference type="EMBL" id="TDN48981.1"/>
    </source>
</evidence>
<proteinExistence type="predicted"/>
<sequence length="546" mass="59612">MKNTFRQSMSWLHTWGSLWFAWILFAVFFTGTLGVFDDAISHWMRDPLAVTAASEGAPPPDRLQAAKVGQAFLEKNAPKAEFWSMGLPNEENTKLRVFWRDTPQAEFQDRELDPVTGEDAGPSKERKTEGGHHFVHMHFEFHAGDAGIWLVGVAAMVMLVALVSGIVVHKKIFVDFFTFRPGKGQRSWLDSHNALSVLTLPFQFMIVYTGVVAFASIYMPAAAMVRYNGDLDHFFADIQERPAPRQMQNVAAPVTPLPDLVTAAEERIGREARVISVSHPGDASASARIFMRGDEAEMASRLRGSNGSVQFDAVSGEILDTEMPGEIRGAGAFSTFQSMRALHFVTFGGYTIKWLYFICGMAGAAMLATGAILFMVKRRKKPAGEFGASTARVYRVVDALNVSGIAGLMLASIGYFWINRLVPVALPERETWEIGLFFALWFLTLVHASLRPTMRGWVEQLAATAFLCLALPLINMLTTGDNFAAALARGDGEAAGVELTAMASGLLCIVAARFVHRKSLQAPQAAKARAGKPGSAVEADVEAEAA</sequence>
<accession>A0A4R6DUW7</accession>